<dbReference type="AlphaFoldDB" id="T1L3R5"/>
<sequence length="25" mass="2823">MKSRETLHADGLKYLVNTCLTSVDQ</sequence>
<protein>
    <submittedName>
        <fullName evidence="1">Uncharacterized protein</fullName>
    </submittedName>
</protein>
<dbReference type="HOGENOM" id="CLU_3419681_0_0_1"/>
<dbReference type="Proteomes" id="UP000015104">
    <property type="component" value="Unassembled WGS sequence"/>
</dbReference>
<accession>T1L3R5</accession>
<evidence type="ECO:0000313" key="2">
    <source>
        <dbReference type="Proteomes" id="UP000015104"/>
    </source>
</evidence>
<name>T1L3R5_TETUR</name>
<dbReference type="EnsemblMetazoa" id="tetur36g00850.1">
    <property type="protein sequence ID" value="tetur36g00850.1"/>
    <property type="gene ID" value="tetur36g00850"/>
</dbReference>
<organism evidence="1 2">
    <name type="scientific">Tetranychus urticae</name>
    <name type="common">Two-spotted spider mite</name>
    <dbReference type="NCBI Taxonomy" id="32264"/>
    <lineage>
        <taxon>Eukaryota</taxon>
        <taxon>Metazoa</taxon>
        <taxon>Ecdysozoa</taxon>
        <taxon>Arthropoda</taxon>
        <taxon>Chelicerata</taxon>
        <taxon>Arachnida</taxon>
        <taxon>Acari</taxon>
        <taxon>Acariformes</taxon>
        <taxon>Trombidiformes</taxon>
        <taxon>Prostigmata</taxon>
        <taxon>Eleutherengona</taxon>
        <taxon>Raphignathae</taxon>
        <taxon>Tetranychoidea</taxon>
        <taxon>Tetranychidae</taxon>
        <taxon>Tetranychus</taxon>
    </lineage>
</organism>
<dbReference type="EMBL" id="CAEY01001042">
    <property type="status" value="NOT_ANNOTATED_CDS"/>
    <property type="molecule type" value="Genomic_DNA"/>
</dbReference>
<reference evidence="1" key="2">
    <citation type="submission" date="2015-06" db="UniProtKB">
        <authorList>
            <consortium name="EnsemblMetazoa"/>
        </authorList>
    </citation>
    <scope>IDENTIFICATION</scope>
</reference>
<proteinExistence type="predicted"/>
<evidence type="ECO:0000313" key="1">
    <source>
        <dbReference type="EnsemblMetazoa" id="tetur36g00850.1"/>
    </source>
</evidence>
<keyword evidence="2" id="KW-1185">Reference proteome</keyword>
<reference evidence="2" key="1">
    <citation type="submission" date="2011-08" db="EMBL/GenBank/DDBJ databases">
        <authorList>
            <person name="Rombauts S."/>
        </authorList>
    </citation>
    <scope>NUCLEOTIDE SEQUENCE</scope>
    <source>
        <strain evidence="2">London</strain>
    </source>
</reference>